<name>A0A7C9KN81_9GAMM</name>
<dbReference type="PROSITE" id="PS51459">
    <property type="entry name" value="FIDO"/>
    <property type="match status" value="1"/>
</dbReference>
<gene>
    <name evidence="2" type="ORF">GEA64_02195</name>
</gene>
<dbReference type="InterPro" id="IPR049418">
    <property type="entry name" value="VopS_N"/>
</dbReference>
<dbReference type="InterPro" id="IPR003812">
    <property type="entry name" value="Fido"/>
</dbReference>
<comment type="caution">
    <text evidence="2">The sequence shown here is derived from an EMBL/GenBank/DDBJ whole genome shotgun (WGS) entry which is preliminary data.</text>
</comment>
<dbReference type="NCBIfam" id="NF010653">
    <property type="entry name" value="PRK14052.1"/>
    <property type="match status" value="1"/>
</dbReference>
<dbReference type="SUPFAM" id="SSF140931">
    <property type="entry name" value="Fic-like"/>
    <property type="match status" value="1"/>
</dbReference>
<dbReference type="RefSeq" id="WP_036849358.1">
    <property type="nucleotide sequence ID" value="NZ_CAWOZU010000011.1"/>
</dbReference>
<accession>A0A7C9KN81</accession>
<dbReference type="Gene3D" id="1.10.3290.10">
    <property type="entry name" value="Fido-like domain"/>
    <property type="match status" value="1"/>
</dbReference>
<dbReference type="Proteomes" id="UP000481739">
    <property type="component" value="Unassembled WGS sequence"/>
</dbReference>
<evidence type="ECO:0000313" key="3">
    <source>
        <dbReference type="Proteomes" id="UP000481739"/>
    </source>
</evidence>
<evidence type="ECO:0000259" key="1">
    <source>
        <dbReference type="PROSITE" id="PS51459"/>
    </source>
</evidence>
<dbReference type="InterPro" id="IPR036597">
    <property type="entry name" value="Fido-like_dom_sf"/>
</dbReference>
<protein>
    <submittedName>
        <fullName evidence="2">VopS family T3SS effector adenosine monophosphate-protein transferase</fullName>
    </submittedName>
</protein>
<reference evidence="2 3" key="1">
    <citation type="journal article" date="2019" name="Nature">
        <title>A new antibiotic selectively kills Gram-negative pathogens.</title>
        <authorList>
            <person name="Imai Y."/>
            <person name="Meyer K.J."/>
            <person name="Iinishi A."/>
            <person name="Favre-Godal Q."/>
            <person name="Green R."/>
            <person name="Manuse S."/>
            <person name="Caboni M."/>
            <person name="Mori M."/>
            <person name="Niles S."/>
            <person name="Ghiglieri M."/>
            <person name="Honrao C."/>
            <person name="Ma X."/>
            <person name="Guo J.J."/>
            <person name="Makriyannis A."/>
            <person name="Linares-Otoya L."/>
            <person name="Boehringer N."/>
            <person name="Wuisan Z.G."/>
            <person name="Kaur H."/>
            <person name="Wu R."/>
            <person name="Mateus A."/>
            <person name="Typas A."/>
            <person name="Savitski M.M."/>
            <person name="Espinoza J.L."/>
            <person name="O'Rourke A."/>
            <person name="Nelson K.E."/>
            <person name="Hiller S."/>
            <person name="Noinaj N."/>
            <person name="Schaeberle T.F."/>
            <person name="D'Onofrio A."/>
            <person name="Lewis K."/>
        </authorList>
    </citation>
    <scope>NUCLEOTIDE SEQUENCE [LARGE SCALE GENOMIC DNA]</scope>
    <source>
        <strain evidence="2 3">HGB 1456</strain>
    </source>
</reference>
<evidence type="ECO:0000313" key="2">
    <source>
        <dbReference type="EMBL" id="MQL46863.1"/>
    </source>
</evidence>
<dbReference type="AlphaFoldDB" id="A0A7C9KN81"/>
<dbReference type="EMBL" id="WHZZ01000001">
    <property type="protein sequence ID" value="MQL46863.1"/>
    <property type="molecule type" value="Genomic_DNA"/>
</dbReference>
<dbReference type="GO" id="GO:0016740">
    <property type="term" value="F:transferase activity"/>
    <property type="evidence" value="ECO:0007669"/>
    <property type="project" value="UniProtKB-KW"/>
</dbReference>
<organism evidence="2 3">
    <name type="scientific">Photorhabdus khanii</name>
    <dbReference type="NCBI Taxonomy" id="1004150"/>
    <lineage>
        <taxon>Bacteria</taxon>
        <taxon>Pseudomonadati</taxon>
        <taxon>Pseudomonadota</taxon>
        <taxon>Gammaproteobacteria</taxon>
        <taxon>Enterobacterales</taxon>
        <taxon>Morganellaceae</taxon>
        <taxon>Photorhabdus</taxon>
    </lineage>
</organism>
<dbReference type="Pfam" id="PF20793">
    <property type="entry name" value="VopS_N"/>
    <property type="match status" value="1"/>
</dbReference>
<keyword evidence="2" id="KW-0808">Transferase</keyword>
<feature type="domain" description="Fido" evidence="1">
    <location>
        <begin position="283"/>
        <end position="388"/>
    </location>
</feature>
<sequence>MVEFKNLAVLQNAPLQIQEQVRNEGKLQIAGREYHINADLQQVLRTHPKSDHFARFLEGISKFFLSGSGASVAKEATKTLFSTEGAQQQRLQSTDSVSHARMLFKDGSLQTSEQVLERLKTADTHKMTEAMLAEHSLLLQRAMSESLLNTETGKKLQELMGHQATAQLTSKLVAPEQSFVSFEQLRKQPSASGAVASLEPILMMEEKNLLAAQQHQEAIKGQDLNQGIYAETLSEDFYNPGKLTDDVDKAAAWILKASTSGGNEWSNFTALLKEYTHNGKDLTDSQNLKELHHRLVPNIERDYRGPAISGGSLPSSIGGAALLARHLETLDKEDPQIGKQLFAAVVGFHGFTDGNGRMGRLLYALTELRAGQFTPLSVTTENALHGIH</sequence>
<proteinExistence type="predicted"/>